<dbReference type="Pfam" id="PF05336">
    <property type="entry name" value="rhaM"/>
    <property type="match status" value="1"/>
</dbReference>
<evidence type="ECO:0000256" key="2">
    <source>
        <dbReference type="ARBA" id="ARBA00023235"/>
    </source>
</evidence>
<comment type="subunit">
    <text evidence="5">Homodimer.</text>
</comment>
<reference evidence="8" key="1">
    <citation type="journal article" date="2019" name="Int. J. Syst. Evol. Microbiol.">
        <title>The Global Catalogue of Microorganisms (GCM) 10K type strain sequencing project: providing services to taxonomists for standard genome sequencing and annotation.</title>
        <authorList>
            <consortium name="The Broad Institute Genomics Platform"/>
            <consortium name="The Broad Institute Genome Sequencing Center for Infectious Disease"/>
            <person name="Wu L."/>
            <person name="Ma J."/>
        </authorList>
    </citation>
    <scope>NUCLEOTIDE SEQUENCE [LARGE SCALE GENOMIC DNA]</scope>
    <source>
        <strain evidence="8">CCUG 60524</strain>
    </source>
</reference>
<evidence type="ECO:0000256" key="5">
    <source>
        <dbReference type="HAMAP-Rule" id="MF_01663"/>
    </source>
</evidence>
<evidence type="ECO:0000256" key="1">
    <source>
        <dbReference type="ARBA" id="ARBA00022490"/>
    </source>
</evidence>
<dbReference type="EMBL" id="JBHTJT010000008">
    <property type="protein sequence ID" value="MFD0979584.1"/>
    <property type="molecule type" value="Genomic_DNA"/>
</dbReference>
<sequence>MEKYAFRMRLNPGCRDEYKRRHDEIWPELEALLREAGISDYSIHLDPETNLLFGVLWREDYHGMGSLPESPVMQRWWAHMADIMETEADNKPVVIELETVFHLP</sequence>
<dbReference type="Proteomes" id="UP001597108">
    <property type="component" value="Unassembled WGS sequence"/>
</dbReference>
<evidence type="ECO:0000256" key="4">
    <source>
        <dbReference type="ARBA" id="ARBA00023308"/>
    </source>
</evidence>
<dbReference type="HAMAP" id="MF_01663">
    <property type="entry name" value="L_rham_rotase"/>
    <property type="match status" value="1"/>
</dbReference>
<dbReference type="NCBIfam" id="TIGR02625">
    <property type="entry name" value="YiiL_rotase"/>
    <property type="match status" value="1"/>
</dbReference>
<accession>A0ABW3INN1</accession>
<protein>
    <recommendedName>
        <fullName evidence="5 6">L-rhamnose mutarotase</fullName>
        <ecNumber evidence="5 6">5.1.3.32</ecNumber>
    </recommendedName>
    <alternativeName>
        <fullName evidence="5">Rhamnose 1-epimerase</fullName>
    </alternativeName>
    <alternativeName>
        <fullName evidence="5">Type-3 mutarotase</fullName>
    </alternativeName>
</protein>
<name>A0ABW3INN1_9RHOB</name>
<keyword evidence="8" id="KW-1185">Reference proteome</keyword>
<dbReference type="PANTHER" id="PTHR34389:SF2">
    <property type="entry name" value="L-RHAMNOSE MUTAROTASE"/>
    <property type="match status" value="1"/>
</dbReference>
<organism evidence="7 8">
    <name type="scientific">Tropicimonas aquimaris</name>
    <dbReference type="NCBI Taxonomy" id="914152"/>
    <lineage>
        <taxon>Bacteria</taxon>
        <taxon>Pseudomonadati</taxon>
        <taxon>Pseudomonadota</taxon>
        <taxon>Alphaproteobacteria</taxon>
        <taxon>Rhodobacterales</taxon>
        <taxon>Roseobacteraceae</taxon>
        <taxon>Tropicimonas</taxon>
    </lineage>
</organism>
<comment type="subcellular location">
    <subcellularLocation>
        <location evidence="5">Cytoplasm</location>
    </subcellularLocation>
</comment>
<evidence type="ECO:0000256" key="6">
    <source>
        <dbReference type="NCBIfam" id="TIGR02625"/>
    </source>
</evidence>
<dbReference type="SUPFAM" id="SSF54909">
    <property type="entry name" value="Dimeric alpha+beta barrel"/>
    <property type="match status" value="1"/>
</dbReference>
<dbReference type="InterPro" id="IPR008000">
    <property type="entry name" value="Rham/fucose_mutarotase"/>
</dbReference>
<dbReference type="InterPro" id="IPR013448">
    <property type="entry name" value="L-rhamnose_mutarotase"/>
</dbReference>
<dbReference type="EC" id="5.1.3.32" evidence="5 6"/>
<evidence type="ECO:0000256" key="3">
    <source>
        <dbReference type="ARBA" id="ARBA00023277"/>
    </source>
</evidence>
<feature type="active site" description="Proton donor" evidence="5">
    <location>
        <position position="22"/>
    </location>
</feature>
<dbReference type="GO" id="GO:0062192">
    <property type="term" value="F:L-rhamnose mutarotase activity"/>
    <property type="evidence" value="ECO:0007669"/>
    <property type="project" value="UniProtKB-EC"/>
</dbReference>
<feature type="binding site" evidence="5">
    <location>
        <begin position="76"/>
        <end position="77"/>
    </location>
    <ligand>
        <name>substrate</name>
    </ligand>
</feature>
<keyword evidence="3 5" id="KW-0119">Carbohydrate metabolism</keyword>
<comment type="catalytic activity">
    <reaction evidence="5">
        <text>alpha-L-rhamnose = beta-L-rhamnose</text>
        <dbReference type="Rhea" id="RHEA:25584"/>
        <dbReference type="ChEBI" id="CHEBI:27586"/>
        <dbReference type="ChEBI" id="CHEBI:27907"/>
        <dbReference type="EC" id="5.1.3.32"/>
    </reaction>
</comment>
<dbReference type="InterPro" id="IPR011008">
    <property type="entry name" value="Dimeric_a/b-barrel"/>
</dbReference>
<dbReference type="RefSeq" id="WP_386073914.1">
    <property type="nucleotide sequence ID" value="NZ_JBHTJT010000008.1"/>
</dbReference>
<dbReference type="Gene3D" id="3.30.70.100">
    <property type="match status" value="1"/>
</dbReference>
<comment type="similarity">
    <text evidence="5">Belongs to the rhamnose mutarotase family.</text>
</comment>
<keyword evidence="2 5" id="KW-0413">Isomerase</keyword>
<comment type="pathway">
    <text evidence="5">Carbohydrate metabolism; L-rhamnose metabolism.</text>
</comment>
<comment type="function">
    <text evidence="5">Involved in the anomeric conversion of L-rhamnose.</text>
</comment>
<feature type="binding site" evidence="5">
    <location>
        <position position="41"/>
    </location>
    <ligand>
        <name>substrate</name>
    </ligand>
</feature>
<comment type="caution">
    <text evidence="7">The sequence shown here is derived from an EMBL/GenBank/DDBJ whole genome shotgun (WGS) entry which is preliminary data.</text>
</comment>
<evidence type="ECO:0000313" key="8">
    <source>
        <dbReference type="Proteomes" id="UP001597108"/>
    </source>
</evidence>
<evidence type="ECO:0000313" key="7">
    <source>
        <dbReference type="EMBL" id="MFD0979584.1"/>
    </source>
</evidence>
<proteinExistence type="inferred from homology"/>
<gene>
    <name evidence="5 7" type="primary">rhaM</name>
    <name evidence="7" type="ORF">ACFQ2S_07940</name>
</gene>
<feature type="binding site" evidence="5">
    <location>
        <position position="18"/>
    </location>
    <ligand>
        <name>substrate</name>
    </ligand>
</feature>
<keyword evidence="4 5" id="KW-0684">Rhamnose metabolism</keyword>
<dbReference type="PANTHER" id="PTHR34389">
    <property type="entry name" value="L-RHAMNOSE MUTAROTASE"/>
    <property type="match status" value="1"/>
</dbReference>
<keyword evidence="1 5" id="KW-0963">Cytoplasm</keyword>